<name>W3X2A9_PESFW</name>
<dbReference type="Proteomes" id="UP000030651">
    <property type="component" value="Unassembled WGS sequence"/>
</dbReference>
<evidence type="ECO:0000259" key="8">
    <source>
        <dbReference type="PROSITE" id="PS50850"/>
    </source>
</evidence>
<dbReference type="SUPFAM" id="SSF103473">
    <property type="entry name" value="MFS general substrate transporter"/>
    <property type="match status" value="1"/>
</dbReference>
<sequence length="518" mass="55416">MFRNQDKPKAAADETTPLLASSSIAPTQDAEIADTLVAPPATLSDSTPGAEAEHHEKPLDKTQIVLLCYTRVVEPIAFFSIFPYINNMLQANSDLPASDVGFYSGLIESLFSLTQMSVMLLWGLASDRIGRKPVLVSSLVGVSISTGIFGLARNLWQMILFRCLAGVFAGTIVTIRTMISEHSSPKTQARSFAWFAFAGNLGILFGPLVGGALAEPATQYPGVFGNIAFFKEFPYALPSFAVGGIGLTAVITTALFVKETLKKQPSDGRADSAEGGASDSAKSSVTSTRQLLKSSSVPMALYIYGHVMLLAIVYTAVMPVFWFTPISLGGFGFTPFQISIFMGLTGFSQAVWLLVFFPPLQHRLGTNGVLRLCSVAYPFAMAANPLLSVILRSGAESVFWLLVPIFCLTAPGISMAFTAVQLCLNDVSPSPQLLGTLNALALTCTSGLRSFSPALITSLYAIGVRSQILWGYLAWLIIVFIAIGFTVAARFLPAASEKDYPDESTEGDVRETDNSAST</sequence>
<evidence type="ECO:0000256" key="3">
    <source>
        <dbReference type="ARBA" id="ARBA00022692"/>
    </source>
</evidence>
<evidence type="ECO:0000256" key="4">
    <source>
        <dbReference type="ARBA" id="ARBA00022989"/>
    </source>
</evidence>
<feature type="domain" description="Major facilitator superfamily (MFS) profile" evidence="8">
    <location>
        <begin position="63"/>
        <end position="496"/>
    </location>
</feature>
<evidence type="ECO:0000313" key="9">
    <source>
        <dbReference type="EMBL" id="ETS80159.1"/>
    </source>
</evidence>
<dbReference type="Pfam" id="PF07690">
    <property type="entry name" value="MFS_1"/>
    <property type="match status" value="1"/>
</dbReference>
<dbReference type="GeneID" id="19272701"/>
<dbReference type="GO" id="GO:0022857">
    <property type="term" value="F:transmembrane transporter activity"/>
    <property type="evidence" value="ECO:0007669"/>
    <property type="project" value="InterPro"/>
</dbReference>
<evidence type="ECO:0000256" key="5">
    <source>
        <dbReference type="ARBA" id="ARBA00023136"/>
    </source>
</evidence>
<feature type="transmembrane region" description="Helical" evidence="7">
    <location>
        <begin position="397"/>
        <end position="424"/>
    </location>
</feature>
<keyword evidence="10" id="KW-1185">Reference proteome</keyword>
<feature type="transmembrane region" description="Helical" evidence="7">
    <location>
        <begin position="436"/>
        <end position="462"/>
    </location>
</feature>
<feature type="transmembrane region" description="Helical" evidence="7">
    <location>
        <begin position="191"/>
        <end position="213"/>
    </location>
</feature>
<dbReference type="GO" id="GO:0016020">
    <property type="term" value="C:membrane"/>
    <property type="evidence" value="ECO:0007669"/>
    <property type="project" value="UniProtKB-SubCell"/>
</dbReference>
<dbReference type="PANTHER" id="PTHR23504:SF3">
    <property type="entry name" value="MAJOR FACILITATOR SUPERFAMILY (MFS) PROFILE DOMAIN-CONTAINING PROTEIN"/>
    <property type="match status" value="1"/>
</dbReference>
<dbReference type="eggNOG" id="KOG2615">
    <property type="taxonomic scope" value="Eukaryota"/>
</dbReference>
<evidence type="ECO:0000256" key="6">
    <source>
        <dbReference type="SAM" id="MobiDB-lite"/>
    </source>
</evidence>
<evidence type="ECO:0000256" key="1">
    <source>
        <dbReference type="ARBA" id="ARBA00004141"/>
    </source>
</evidence>
<keyword evidence="2" id="KW-0813">Transport</keyword>
<feature type="transmembrane region" description="Helical" evidence="7">
    <location>
        <begin position="299"/>
        <end position="324"/>
    </location>
</feature>
<feature type="transmembrane region" description="Helical" evidence="7">
    <location>
        <begin position="64"/>
        <end position="85"/>
    </location>
</feature>
<dbReference type="Gene3D" id="1.20.1250.20">
    <property type="entry name" value="MFS general substrate transporter like domains"/>
    <property type="match status" value="1"/>
</dbReference>
<dbReference type="OMA" id="IWQMILF"/>
<feature type="region of interest" description="Disordered" evidence="6">
    <location>
        <begin position="497"/>
        <end position="518"/>
    </location>
</feature>
<dbReference type="InParanoid" id="W3X2A9"/>
<comment type="subcellular location">
    <subcellularLocation>
        <location evidence="1">Membrane</location>
        <topology evidence="1">Multi-pass membrane protein</topology>
    </subcellularLocation>
</comment>
<dbReference type="KEGG" id="pfy:PFICI_07688"/>
<reference evidence="10" key="1">
    <citation type="journal article" date="2015" name="BMC Genomics">
        <title>Genomic and transcriptomic analysis of the endophytic fungus Pestalotiopsis fici reveals its lifestyle and high potential for synthesis of natural products.</title>
        <authorList>
            <person name="Wang X."/>
            <person name="Zhang X."/>
            <person name="Liu L."/>
            <person name="Xiang M."/>
            <person name="Wang W."/>
            <person name="Sun X."/>
            <person name="Che Y."/>
            <person name="Guo L."/>
            <person name="Liu G."/>
            <person name="Guo L."/>
            <person name="Wang C."/>
            <person name="Yin W.B."/>
            <person name="Stadler M."/>
            <person name="Zhang X."/>
            <person name="Liu X."/>
        </authorList>
    </citation>
    <scope>NUCLEOTIDE SEQUENCE [LARGE SCALE GENOMIC DNA]</scope>
    <source>
        <strain evidence="10">W106-1 / CGMCC3.15140</strain>
    </source>
</reference>
<dbReference type="PROSITE" id="PS50850">
    <property type="entry name" value="MFS"/>
    <property type="match status" value="1"/>
</dbReference>
<dbReference type="InterPro" id="IPR001958">
    <property type="entry name" value="Tet-R_TetA/multi-R_MdtG-like"/>
</dbReference>
<dbReference type="PRINTS" id="PR01035">
    <property type="entry name" value="TCRTETA"/>
</dbReference>
<dbReference type="InterPro" id="IPR011701">
    <property type="entry name" value="MFS"/>
</dbReference>
<keyword evidence="4 7" id="KW-1133">Transmembrane helix</keyword>
<dbReference type="HOGENOM" id="CLU_001265_54_6_1"/>
<dbReference type="PANTHER" id="PTHR23504">
    <property type="entry name" value="MAJOR FACILITATOR SUPERFAMILY DOMAIN-CONTAINING PROTEIN 10"/>
    <property type="match status" value="1"/>
</dbReference>
<dbReference type="EMBL" id="KI912113">
    <property type="protein sequence ID" value="ETS80159.1"/>
    <property type="molecule type" value="Genomic_DNA"/>
</dbReference>
<gene>
    <name evidence="9" type="ORF">PFICI_07688</name>
</gene>
<evidence type="ECO:0000256" key="2">
    <source>
        <dbReference type="ARBA" id="ARBA00022448"/>
    </source>
</evidence>
<dbReference type="CDD" id="cd17330">
    <property type="entry name" value="MFS_SLC46_TetA_like"/>
    <property type="match status" value="1"/>
</dbReference>
<dbReference type="InterPro" id="IPR036259">
    <property type="entry name" value="MFS_trans_sf"/>
</dbReference>
<dbReference type="RefSeq" id="XP_007834460.1">
    <property type="nucleotide sequence ID" value="XM_007836269.1"/>
</dbReference>
<organism evidence="9 10">
    <name type="scientific">Pestalotiopsis fici (strain W106-1 / CGMCC3.15140)</name>
    <dbReference type="NCBI Taxonomy" id="1229662"/>
    <lineage>
        <taxon>Eukaryota</taxon>
        <taxon>Fungi</taxon>
        <taxon>Dikarya</taxon>
        <taxon>Ascomycota</taxon>
        <taxon>Pezizomycotina</taxon>
        <taxon>Sordariomycetes</taxon>
        <taxon>Xylariomycetidae</taxon>
        <taxon>Amphisphaeriales</taxon>
        <taxon>Sporocadaceae</taxon>
        <taxon>Pestalotiopsis</taxon>
    </lineage>
</organism>
<evidence type="ECO:0000256" key="7">
    <source>
        <dbReference type="SAM" id="Phobius"/>
    </source>
</evidence>
<feature type="transmembrane region" description="Helical" evidence="7">
    <location>
        <begin position="100"/>
        <end position="122"/>
    </location>
</feature>
<feature type="transmembrane region" description="Helical" evidence="7">
    <location>
        <begin position="159"/>
        <end position="179"/>
    </location>
</feature>
<feature type="transmembrane region" description="Helical" evidence="7">
    <location>
        <begin position="468"/>
        <end position="492"/>
    </location>
</feature>
<keyword evidence="5 7" id="KW-0472">Membrane</keyword>
<feature type="transmembrane region" description="Helical" evidence="7">
    <location>
        <begin position="336"/>
        <end position="357"/>
    </location>
</feature>
<protein>
    <recommendedName>
        <fullName evidence="8">Major facilitator superfamily (MFS) profile domain-containing protein</fullName>
    </recommendedName>
</protein>
<dbReference type="OrthoDB" id="419616at2759"/>
<dbReference type="AlphaFoldDB" id="W3X2A9"/>
<evidence type="ECO:0000313" key="10">
    <source>
        <dbReference type="Proteomes" id="UP000030651"/>
    </source>
</evidence>
<accession>W3X2A9</accession>
<feature type="transmembrane region" description="Helical" evidence="7">
    <location>
        <begin position="233"/>
        <end position="257"/>
    </location>
</feature>
<feature type="region of interest" description="Disordered" evidence="6">
    <location>
        <begin position="1"/>
        <end position="20"/>
    </location>
</feature>
<keyword evidence="3 7" id="KW-0812">Transmembrane</keyword>
<dbReference type="InterPro" id="IPR020846">
    <property type="entry name" value="MFS_dom"/>
</dbReference>
<feature type="transmembrane region" description="Helical" evidence="7">
    <location>
        <begin position="134"/>
        <end position="153"/>
    </location>
</feature>
<proteinExistence type="predicted"/>
<feature type="compositionally biased region" description="Basic and acidic residues" evidence="6">
    <location>
        <begin position="1"/>
        <end position="12"/>
    </location>
</feature>